<dbReference type="STRING" id="158190.SpiGrapes_1088"/>
<evidence type="ECO:0000313" key="6">
    <source>
        <dbReference type="Proteomes" id="UP000005632"/>
    </source>
</evidence>
<evidence type="ECO:0000256" key="2">
    <source>
        <dbReference type="ARBA" id="ARBA00022679"/>
    </source>
</evidence>
<dbReference type="PANTHER" id="PTHR13778">
    <property type="entry name" value="GLYCOSYLTRANSFERASE 8 DOMAIN-CONTAINING PROTEIN"/>
    <property type="match status" value="1"/>
</dbReference>
<evidence type="ECO:0000313" key="5">
    <source>
        <dbReference type="EMBL" id="AEV28911.1"/>
    </source>
</evidence>
<dbReference type="InterPro" id="IPR029044">
    <property type="entry name" value="Nucleotide-diphossugar_trans"/>
</dbReference>
<dbReference type="GO" id="GO:0046872">
    <property type="term" value="F:metal ion binding"/>
    <property type="evidence" value="ECO:0007669"/>
    <property type="project" value="UniProtKB-KW"/>
</dbReference>
<dbReference type="Gene3D" id="3.90.550.10">
    <property type="entry name" value="Spore Coat Polysaccharide Biosynthesis Protein SpsA, Chain A"/>
    <property type="match status" value="1"/>
</dbReference>
<dbReference type="InterPro" id="IPR050748">
    <property type="entry name" value="Glycosyltrans_8_dom-fam"/>
</dbReference>
<evidence type="ECO:0000259" key="4">
    <source>
        <dbReference type="Pfam" id="PF14393"/>
    </source>
</evidence>
<keyword evidence="1" id="KW-0328">Glycosyltransferase</keyword>
<dbReference type="SUPFAM" id="SSF53448">
    <property type="entry name" value="Nucleotide-diphospho-sugar transferases"/>
    <property type="match status" value="1"/>
</dbReference>
<dbReference type="HOGENOM" id="CLU_028259_0_0_12"/>
<proteinExistence type="predicted"/>
<dbReference type="eggNOG" id="COG1442">
    <property type="taxonomic scope" value="Bacteria"/>
</dbReference>
<dbReference type="InterPro" id="IPR002495">
    <property type="entry name" value="Glyco_trans_8"/>
</dbReference>
<organism evidence="5 6">
    <name type="scientific">Sphaerochaeta pleomorpha (strain ATCC BAA-1885 / DSM 22778 / Grapes)</name>
    <dbReference type="NCBI Taxonomy" id="158190"/>
    <lineage>
        <taxon>Bacteria</taxon>
        <taxon>Pseudomonadati</taxon>
        <taxon>Spirochaetota</taxon>
        <taxon>Spirochaetia</taxon>
        <taxon>Spirochaetales</taxon>
        <taxon>Sphaerochaetaceae</taxon>
        <taxon>Sphaerochaeta</taxon>
    </lineage>
</organism>
<evidence type="ECO:0000256" key="3">
    <source>
        <dbReference type="ARBA" id="ARBA00022723"/>
    </source>
</evidence>
<dbReference type="CDD" id="cd04194">
    <property type="entry name" value="GT8_A4GalT_like"/>
    <property type="match status" value="1"/>
</dbReference>
<dbReference type="EMBL" id="CP003155">
    <property type="protein sequence ID" value="AEV28911.1"/>
    <property type="molecule type" value="Genomic_DNA"/>
</dbReference>
<dbReference type="Pfam" id="PF14393">
    <property type="entry name" value="DUF4422"/>
    <property type="match status" value="1"/>
</dbReference>
<evidence type="ECO:0000256" key="1">
    <source>
        <dbReference type="ARBA" id="ARBA00022676"/>
    </source>
</evidence>
<dbReference type="PANTHER" id="PTHR13778:SF47">
    <property type="entry name" value="LIPOPOLYSACCHARIDE 1,3-GALACTOSYLTRANSFERASE"/>
    <property type="match status" value="1"/>
</dbReference>
<name>G8QS50_SPHPG</name>
<dbReference type="Proteomes" id="UP000005632">
    <property type="component" value="Chromosome"/>
</dbReference>
<dbReference type="AlphaFoldDB" id="G8QS50"/>
<dbReference type="OrthoDB" id="9798746at2"/>
<protein>
    <submittedName>
        <fullName evidence="5">LPS:glycosyltransferase</fullName>
    </submittedName>
</protein>
<feature type="domain" description="DUF4422" evidence="4">
    <location>
        <begin position="43"/>
        <end position="221"/>
    </location>
</feature>
<keyword evidence="3" id="KW-0479">Metal-binding</keyword>
<dbReference type="GO" id="GO:0016757">
    <property type="term" value="F:glycosyltransferase activity"/>
    <property type="evidence" value="ECO:0007669"/>
    <property type="project" value="UniProtKB-KW"/>
</dbReference>
<dbReference type="InterPro" id="IPR025536">
    <property type="entry name" value="DUF4422"/>
</dbReference>
<dbReference type="Pfam" id="PF01501">
    <property type="entry name" value="Glyco_transf_8"/>
    <property type="match status" value="1"/>
</dbReference>
<dbReference type="RefSeq" id="WP_014269760.1">
    <property type="nucleotide sequence ID" value="NC_016633.1"/>
</dbReference>
<gene>
    <name evidence="5" type="ordered locus">SpiGrapes_1088</name>
</gene>
<dbReference type="KEGG" id="sgp:SpiGrapes_1088"/>
<accession>G8QS50</accession>
<sequence length="579" mass="65929">MSTITFLVLCHKNAPIAPSSVFLPFPEDEGMGGYASFCSMIRWALAHNDFHYIGFFTQDLYLNFSQDKASVIQEPYLTRAACKAYGLDSDTYLETFVAGQDMVISTPQRVKKQSPSFSSVSKFAESQSFWDANTIPVLLDLVKTFFPRYLQATQDYFSGQLLSEHAISFFKKDLFMEYGEFLFGILDRFCEKIDMGSYSLSQLEIVSFVGNSLTRIFYDQKKKENPALRTRELGCVRFEHADTPFFLVPAFTKAVPVVFASNEFFAPALGVCLQSMLEHCSAKHCYDVVILESSLSVDSKQRLEMMVGGRENVSLRFFDPTGMLSGRQLQKNPTDHISYETYYRFLIADILSGYEKVLYLDCDTVINADVADLYATDLKGMVLGATLEAEIAGLRGHDALLTSYIETVVGLGKQDPYFQAGVLVIDLQGIKAVHSIDEWLLLASKRKYRYNDQDILNKECKGRIALLDMSWNVVVDCAQKRLPLIMQAPHAISRSYLVARENPKIIHYAGFQKPWDDSSSDFAYLFWDYAKRSSFYDRVLSMVDQGQKKGSVSFRERVFPRGSKRRRFAKNLYLRFSKL</sequence>
<keyword evidence="6" id="KW-1185">Reference proteome</keyword>
<keyword evidence="2 5" id="KW-0808">Transferase</keyword>
<reference evidence="5 6" key="1">
    <citation type="submission" date="2011-11" db="EMBL/GenBank/DDBJ databases">
        <title>Complete sequence of Spirochaeta sp. grapes.</title>
        <authorList>
            <consortium name="US DOE Joint Genome Institute"/>
            <person name="Lucas S."/>
            <person name="Han J."/>
            <person name="Lapidus A."/>
            <person name="Cheng J.-F."/>
            <person name="Goodwin L."/>
            <person name="Pitluck S."/>
            <person name="Peters L."/>
            <person name="Ovchinnikova G."/>
            <person name="Munk A.C."/>
            <person name="Detter J.C."/>
            <person name="Han C."/>
            <person name="Tapia R."/>
            <person name="Land M."/>
            <person name="Hauser L."/>
            <person name="Kyrpides N."/>
            <person name="Ivanova N."/>
            <person name="Pagani I."/>
            <person name="Ritalahtilisa K."/>
            <person name="Loeffler F."/>
            <person name="Woyke T."/>
        </authorList>
    </citation>
    <scope>NUCLEOTIDE SEQUENCE [LARGE SCALE GENOMIC DNA]</scope>
    <source>
        <strain evidence="6">ATCC BAA-1885 / DSM 22778 / Grapes</strain>
    </source>
</reference>